<dbReference type="Pfam" id="PF01103">
    <property type="entry name" value="Omp85"/>
    <property type="match status" value="1"/>
</dbReference>
<keyword evidence="2 6" id="KW-0378">Hydrolase</keyword>
<feature type="short sequence motif" description="DGA/G" evidence="6">
    <location>
        <begin position="218"/>
        <end position="220"/>
    </location>
</feature>
<evidence type="ECO:0000313" key="9">
    <source>
        <dbReference type="EMBL" id="MBD8501995.1"/>
    </source>
</evidence>
<dbReference type="EMBL" id="JACYTO010000001">
    <property type="protein sequence ID" value="MBD8501995.1"/>
    <property type="molecule type" value="Genomic_DNA"/>
</dbReference>
<dbReference type="InterPro" id="IPR000184">
    <property type="entry name" value="Bac_surfAg_D15"/>
</dbReference>
<comment type="subcellular location">
    <subcellularLocation>
        <location evidence="1">Membrane</location>
    </subcellularLocation>
</comment>
<sequence length="741" mass="79639">MRPILLAALAASCLHSAAAVADSAPPEGGTSEIRPGVALVLSGGGARGVAHLGVLKVLEELRVPVDCVVGTSMGAIVGGAYASGMPLDEMEHRVRAADWTEMFQNALPRDRQPFREKQDAAGNRAAITLGWGAGGFLMPQSAIAGQQLDRFLTGLAGDAESLSGFDTLALPYRAIATDLESGAMVVINDGPLWRAMRASMAVPGVFLPIEHRGRLLVDGGLVMNLPVDIGRELCGGRVIAVNLGTLPLGRERLTTATEIVLQAINLALEQNVQQQLGRLDADDALVQVDLGDITSRDFDRVLETIPLGEQAARAAAASLARFAVDEASYAQWQARRQLRLLRPAPVITAVEVEGARHVPPRGVLAGLRQRTGLALDATALEEDLESLYAQGDFERLRYRVERDGAYGRLKVEAVDKSWGPNYLRFGGGLAADLQGDGAVALFAGLSRRWINDWEGRLNVDLQVGTTNRLRGELFQPLGLKSQWFLAPVLQAGSRTVPVFQDGRKVADFRVRERSAGLDLGYEAGAWGELRVGLHRGREKADIVSGAAVYPGQSVAQGKLRLSAVLDRLDSPFFPRRGYSARLLGEWHDGRFGSDLDYRYAEFDASWAGSGGPHTLMLGLTVAGSPDRELPSAGRYTLGGLFRLSGYRYGELAADQVVLASASYYRRISTLPEALGRGVYLGGTVEWGNLRNYALDAASPGSRSSMSLFLGADTVLGPLYVGMAYASRVGEPRYYLLFGQPY</sequence>
<evidence type="ECO:0000313" key="10">
    <source>
        <dbReference type="Proteomes" id="UP000603602"/>
    </source>
</evidence>
<keyword evidence="5" id="KW-0472">Membrane</keyword>
<dbReference type="PROSITE" id="PS51635">
    <property type="entry name" value="PNPLA"/>
    <property type="match status" value="1"/>
</dbReference>
<evidence type="ECO:0000256" key="6">
    <source>
        <dbReference type="PROSITE-ProRule" id="PRU01161"/>
    </source>
</evidence>
<evidence type="ECO:0000256" key="3">
    <source>
        <dbReference type="ARBA" id="ARBA00022963"/>
    </source>
</evidence>
<dbReference type="SUPFAM" id="SSF52151">
    <property type="entry name" value="FabD/lysophospholipase-like"/>
    <property type="match status" value="1"/>
</dbReference>
<dbReference type="InterPro" id="IPR050301">
    <property type="entry name" value="NTE"/>
</dbReference>
<feature type="active site" description="Nucleophile" evidence="6">
    <location>
        <position position="72"/>
    </location>
</feature>
<keyword evidence="7" id="KW-0732">Signal</keyword>
<dbReference type="RefSeq" id="WP_187716801.1">
    <property type="nucleotide sequence ID" value="NZ_JACTAH010000001.1"/>
</dbReference>
<evidence type="ECO:0000256" key="5">
    <source>
        <dbReference type="ARBA" id="ARBA00023136"/>
    </source>
</evidence>
<feature type="active site" description="Proton acceptor" evidence="6">
    <location>
        <position position="218"/>
    </location>
</feature>
<evidence type="ECO:0000256" key="4">
    <source>
        <dbReference type="ARBA" id="ARBA00023098"/>
    </source>
</evidence>
<keyword evidence="3 6" id="KW-0442">Lipid degradation</keyword>
<feature type="chain" id="PRO_5045365050" evidence="7">
    <location>
        <begin position="22"/>
        <end position="741"/>
    </location>
</feature>
<keyword evidence="4 6" id="KW-0443">Lipid metabolism</keyword>
<dbReference type="Gene3D" id="2.40.160.50">
    <property type="entry name" value="membrane protein fhac: a member of the omp85/tpsb transporter family"/>
    <property type="match status" value="1"/>
</dbReference>
<feature type="domain" description="PNPLA" evidence="8">
    <location>
        <begin position="39"/>
        <end position="231"/>
    </location>
</feature>
<reference evidence="10" key="1">
    <citation type="submission" date="2023-07" db="EMBL/GenBank/DDBJ databases">
        <title>Thauera sp. CAU 1555 isolated from sand of Yaerae Beach.</title>
        <authorList>
            <person name="Kim W."/>
        </authorList>
    </citation>
    <scope>NUCLEOTIDE SEQUENCE [LARGE SCALE GENOMIC DNA]</scope>
    <source>
        <strain evidence="10">CAU 1555</strain>
    </source>
</reference>
<dbReference type="Gene3D" id="3.10.20.310">
    <property type="entry name" value="membrane protein fhac"/>
    <property type="match status" value="1"/>
</dbReference>
<gene>
    <name evidence="9" type="ORF">IFO67_03805</name>
</gene>
<keyword evidence="10" id="KW-1185">Reference proteome</keyword>
<organism evidence="9 10">
    <name type="scientific">Thauera sedimentorum</name>
    <dbReference type="NCBI Taxonomy" id="2767595"/>
    <lineage>
        <taxon>Bacteria</taxon>
        <taxon>Pseudomonadati</taxon>
        <taxon>Pseudomonadota</taxon>
        <taxon>Betaproteobacteria</taxon>
        <taxon>Rhodocyclales</taxon>
        <taxon>Zoogloeaceae</taxon>
        <taxon>Thauera</taxon>
    </lineage>
</organism>
<comment type="caution">
    <text evidence="9">The sequence shown here is derived from an EMBL/GenBank/DDBJ whole genome shotgun (WGS) entry which is preliminary data.</text>
</comment>
<dbReference type="InterPro" id="IPR002641">
    <property type="entry name" value="PNPLA_dom"/>
</dbReference>
<dbReference type="Gene3D" id="3.40.1090.10">
    <property type="entry name" value="Cytosolic phospholipase A2 catalytic domain"/>
    <property type="match status" value="2"/>
</dbReference>
<dbReference type="PANTHER" id="PTHR14226:SF29">
    <property type="entry name" value="NEUROPATHY TARGET ESTERASE SWS"/>
    <property type="match status" value="1"/>
</dbReference>
<feature type="signal peptide" evidence="7">
    <location>
        <begin position="1"/>
        <end position="21"/>
    </location>
</feature>
<accession>A0ABR9B8Z2</accession>
<dbReference type="InterPro" id="IPR016035">
    <property type="entry name" value="Acyl_Trfase/lysoPLipase"/>
</dbReference>
<evidence type="ECO:0000256" key="1">
    <source>
        <dbReference type="ARBA" id="ARBA00004370"/>
    </source>
</evidence>
<name>A0ABR9B8Z2_9RHOO</name>
<proteinExistence type="predicted"/>
<dbReference type="PANTHER" id="PTHR14226">
    <property type="entry name" value="NEUROPATHY TARGET ESTERASE/SWISS CHEESE D.MELANOGASTER"/>
    <property type="match status" value="1"/>
</dbReference>
<dbReference type="Pfam" id="PF01734">
    <property type="entry name" value="Patatin"/>
    <property type="match status" value="1"/>
</dbReference>
<protein>
    <submittedName>
        <fullName evidence="9">Patatin-like phospholipase family protein</fullName>
    </submittedName>
</protein>
<feature type="short sequence motif" description="GXSXG" evidence="6">
    <location>
        <begin position="70"/>
        <end position="74"/>
    </location>
</feature>
<evidence type="ECO:0000256" key="2">
    <source>
        <dbReference type="ARBA" id="ARBA00022801"/>
    </source>
</evidence>
<evidence type="ECO:0000256" key="7">
    <source>
        <dbReference type="SAM" id="SignalP"/>
    </source>
</evidence>
<feature type="short sequence motif" description="GXGXXG" evidence="6">
    <location>
        <begin position="43"/>
        <end position="48"/>
    </location>
</feature>
<evidence type="ECO:0000259" key="8">
    <source>
        <dbReference type="PROSITE" id="PS51635"/>
    </source>
</evidence>
<dbReference type="CDD" id="cd07205">
    <property type="entry name" value="Pat_PNPLA6_PNPLA7_NTE1_like"/>
    <property type="match status" value="1"/>
</dbReference>
<dbReference type="Proteomes" id="UP000603602">
    <property type="component" value="Unassembled WGS sequence"/>
</dbReference>